<dbReference type="AlphaFoldDB" id="A0A7J0GQU2"/>
<dbReference type="SUPFAM" id="SSF51445">
    <property type="entry name" value="(Trans)glycosidases"/>
    <property type="match status" value="1"/>
</dbReference>
<reference evidence="4 5" key="1">
    <citation type="submission" date="2019-07" db="EMBL/GenBank/DDBJ databases">
        <title>De Novo Assembly of kiwifruit Actinidia rufa.</title>
        <authorList>
            <person name="Sugita-Konishi S."/>
            <person name="Sato K."/>
            <person name="Mori E."/>
            <person name="Abe Y."/>
            <person name="Kisaki G."/>
            <person name="Hamano K."/>
            <person name="Suezawa K."/>
            <person name="Otani M."/>
            <person name="Fukuda T."/>
            <person name="Manabe T."/>
            <person name="Gomi K."/>
            <person name="Tabuchi M."/>
            <person name="Akimitsu K."/>
            <person name="Kataoka I."/>
        </authorList>
    </citation>
    <scope>NUCLEOTIDE SEQUENCE [LARGE SCALE GENOMIC DNA]</scope>
    <source>
        <strain evidence="5">cv. Fuchu</strain>
    </source>
</reference>
<keyword evidence="2" id="KW-0119">Carbohydrate metabolism</keyword>
<dbReference type="InterPro" id="IPR017853">
    <property type="entry name" value="GH"/>
</dbReference>
<keyword evidence="5" id="KW-1185">Reference proteome</keyword>
<accession>A0A7J0GQU2</accession>
<sequence>MASFGTLPSVIRPGTIAFVGWESSSVMIKSCLAISSSMSKHSETLSGDSPNPTMPRAMTRPQTRTILSRNMENRGRLRMVPSKVPLVHSWYKTRSHPSELTAGFYNTVSRDGDEGVVEILQGIRGVNVWGQNSTVSGAPNGFEQIKKNLLDENKVVDLFTYQRMGVYFFSPDHFPKCTEFVRRLTQPELHLDDLLSDEAESVCSEQGKNLHMQVA</sequence>
<dbReference type="EMBL" id="BJWL01000023">
    <property type="protein sequence ID" value="GFZ13159.1"/>
    <property type="molecule type" value="Genomic_DNA"/>
</dbReference>
<keyword evidence="3" id="KW-0624">Polysaccharide degradation</keyword>
<dbReference type="PANTHER" id="PTHR31352:SF3">
    <property type="entry name" value="INACTIVE BETA-AMYLASE 9"/>
    <property type="match status" value="1"/>
</dbReference>
<dbReference type="Proteomes" id="UP000585474">
    <property type="component" value="Unassembled WGS sequence"/>
</dbReference>
<dbReference type="OrthoDB" id="1660156at2759"/>
<organism evidence="4 5">
    <name type="scientific">Actinidia rufa</name>
    <dbReference type="NCBI Taxonomy" id="165716"/>
    <lineage>
        <taxon>Eukaryota</taxon>
        <taxon>Viridiplantae</taxon>
        <taxon>Streptophyta</taxon>
        <taxon>Embryophyta</taxon>
        <taxon>Tracheophyta</taxon>
        <taxon>Spermatophyta</taxon>
        <taxon>Magnoliopsida</taxon>
        <taxon>eudicotyledons</taxon>
        <taxon>Gunneridae</taxon>
        <taxon>Pentapetalae</taxon>
        <taxon>asterids</taxon>
        <taxon>Ericales</taxon>
        <taxon>Actinidiaceae</taxon>
        <taxon>Actinidia</taxon>
    </lineage>
</organism>
<comment type="caution">
    <text evidence="4">The sequence shown here is derived from an EMBL/GenBank/DDBJ whole genome shotgun (WGS) entry which is preliminary data.</text>
</comment>
<protein>
    <submittedName>
        <fullName evidence="4">Beta-amylase 3</fullName>
    </submittedName>
</protein>
<name>A0A7J0GQU2_9ERIC</name>
<evidence type="ECO:0000256" key="1">
    <source>
        <dbReference type="ARBA" id="ARBA00005652"/>
    </source>
</evidence>
<dbReference type="Gene3D" id="3.20.20.80">
    <property type="entry name" value="Glycosidases"/>
    <property type="match status" value="2"/>
</dbReference>
<dbReference type="GO" id="GO:0016161">
    <property type="term" value="F:beta-amylase activity"/>
    <property type="evidence" value="ECO:0007669"/>
    <property type="project" value="InterPro"/>
</dbReference>
<dbReference type="InterPro" id="IPR001554">
    <property type="entry name" value="Glyco_hydro_14"/>
</dbReference>
<dbReference type="PANTHER" id="PTHR31352">
    <property type="entry name" value="BETA-AMYLASE 1, CHLOROPLASTIC"/>
    <property type="match status" value="1"/>
</dbReference>
<proteinExistence type="inferred from homology"/>
<comment type="similarity">
    <text evidence="1">Belongs to the glycosyl hydrolase 14 family.</text>
</comment>
<evidence type="ECO:0000256" key="2">
    <source>
        <dbReference type="ARBA" id="ARBA00023277"/>
    </source>
</evidence>
<evidence type="ECO:0000313" key="4">
    <source>
        <dbReference type="EMBL" id="GFZ13159.1"/>
    </source>
</evidence>
<dbReference type="GO" id="GO:0000272">
    <property type="term" value="P:polysaccharide catabolic process"/>
    <property type="evidence" value="ECO:0007669"/>
    <property type="project" value="UniProtKB-KW"/>
</dbReference>
<evidence type="ECO:0000313" key="5">
    <source>
        <dbReference type="Proteomes" id="UP000585474"/>
    </source>
</evidence>
<gene>
    <name evidence="4" type="ORF">Acr_23g0015440</name>
</gene>
<evidence type="ECO:0000256" key="3">
    <source>
        <dbReference type="ARBA" id="ARBA00023326"/>
    </source>
</evidence>